<evidence type="ECO:0000256" key="1">
    <source>
        <dbReference type="SAM" id="MobiDB-lite"/>
    </source>
</evidence>
<feature type="transmembrane region" description="Helical" evidence="2">
    <location>
        <begin position="146"/>
        <end position="171"/>
    </location>
</feature>
<feature type="region of interest" description="Disordered" evidence="1">
    <location>
        <begin position="200"/>
        <end position="230"/>
    </location>
</feature>
<reference evidence="4" key="1">
    <citation type="submission" date="2022-07" db="EMBL/GenBank/DDBJ databases">
        <title>Phylogenomic reconstructions and comparative analyses of Kickxellomycotina fungi.</title>
        <authorList>
            <person name="Reynolds N.K."/>
            <person name="Stajich J.E."/>
            <person name="Barry K."/>
            <person name="Grigoriev I.V."/>
            <person name="Crous P."/>
            <person name="Smith M.E."/>
        </authorList>
    </citation>
    <scope>NUCLEOTIDE SEQUENCE</scope>
    <source>
        <strain evidence="4">NBRC 100468</strain>
    </source>
</reference>
<gene>
    <name evidence="4" type="ORF">H4219_000799</name>
</gene>
<feature type="chain" id="PRO_5040816612" evidence="3">
    <location>
        <begin position="27"/>
        <end position="315"/>
    </location>
</feature>
<dbReference type="EMBL" id="JANBPU010000006">
    <property type="protein sequence ID" value="KAJ1921200.1"/>
    <property type="molecule type" value="Genomic_DNA"/>
</dbReference>
<comment type="caution">
    <text evidence="4">The sequence shown here is derived from an EMBL/GenBank/DDBJ whole genome shotgun (WGS) entry which is preliminary data.</text>
</comment>
<feature type="compositionally biased region" description="Low complexity" evidence="1">
    <location>
        <begin position="219"/>
        <end position="230"/>
    </location>
</feature>
<proteinExistence type="predicted"/>
<evidence type="ECO:0000313" key="4">
    <source>
        <dbReference type="EMBL" id="KAJ1921200.1"/>
    </source>
</evidence>
<accession>A0A9W8AB47</accession>
<feature type="signal peptide" evidence="3">
    <location>
        <begin position="1"/>
        <end position="26"/>
    </location>
</feature>
<keyword evidence="2" id="KW-0812">Transmembrane</keyword>
<name>A0A9W8AB47_9FUNG</name>
<evidence type="ECO:0000313" key="5">
    <source>
        <dbReference type="Proteomes" id="UP001150538"/>
    </source>
</evidence>
<feature type="compositionally biased region" description="Basic and acidic residues" evidence="1">
    <location>
        <begin position="304"/>
        <end position="315"/>
    </location>
</feature>
<feature type="region of interest" description="Disordered" evidence="1">
    <location>
        <begin position="29"/>
        <end position="63"/>
    </location>
</feature>
<organism evidence="4 5">
    <name type="scientific">Mycoemilia scoparia</name>
    <dbReference type="NCBI Taxonomy" id="417184"/>
    <lineage>
        <taxon>Eukaryota</taxon>
        <taxon>Fungi</taxon>
        <taxon>Fungi incertae sedis</taxon>
        <taxon>Zoopagomycota</taxon>
        <taxon>Kickxellomycotina</taxon>
        <taxon>Kickxellomycetes</taxon>
        <taxon>Kickxellales</taxon>
        <taxon>Kickxellaceae</taxon>
        <taxon>Mycoemilia</taxon>
    </lineage>
</organism>
<keyword evidence="3" id="KW-0732">Signal</keyword>
<sequence>MLFFGRQLRTAKLILVAFLVSSSILSLSSNAQESPTPSEDIDTATNDQSATQDASKTQAKQTDGSTVTIKTSIDSQDLNTATINGEERLVYLSSMAYGVATYLYDPEDGELTCPTLNYACSNGLVPVNGKDCAYCRNEDKKSKTNIGVVLGAVFGSIGGILVIAIVTFYLIKQRRQSKGTVQDVYPSSAQMGHRQSSLYSSYYSQSQHRGSHPSHLIEGSRGSYTGSRRSGSIYSYQESRITGSVADDATISDSRSSLDSQSIRSRPTSRGSVVSGVVGTSATGPVTHRPEVVDVSASGNPLARADDSQQHRAHE</sequence>
<keyword evidence="2" id="KW-1133">Transmembrane helix</keyword>
<feature type="region of interest" description="Disordered" evidence="1">
    <location>
        <begin position="247"/>
        <end position="315"/>
    </location>
</feature>
<dbReference type="AlphaFoldDB" id="A0A9W8AB47"/>
<keyword evidence="2" id="KW-0472">Membrane</keyword>
<protein>
    <submittedName>
        <fullName evidence="4">Uncharacterized protein</fullName>
    </submittedName>
</protein>
<evidence type="ECO:0000256" key="2">
    <source>
        <dbReference type="SAM" id="Phobius"/>
    </source>
</evidence>
<evidence type="ECO:0000256" key="3">
    <source>
        <dbReference type="SAM" id="SignalP"/>
    </source>
</evidence>
<feature type="compositionally biased region" description="Polar residues" evidence="1">
    <location>
        <begin position="30"/>
        <end position="63"/>
    </location>
</feature>
<feature type="compositionally biased region" description="Low complexity" evidence="1">
    <location>
        <begin position="251"/>
        <end position="287"/>
    </location>
</feature>
<keyword evidence="5" id="KW-1185">Reference proteome</keyword>
<dbReference type="Proteomes" id="UP001150538">
    <property type="component" value="Unassembled WGS sequence"/>
</dbReference>